<protein>
    <recommendedName>
        <fullName evidence="4">NADP-dependent oxidoreductase domain-containing protein</fullName>
    </recommendedName>
</protein>
<organism evidence="5">
    <name type="scientific">Homalodisca liturata</name>
    <dbReference type="NCBI Taxonomy" id="320908"/>
    <lineage>
        <taxon>Eukaryota</taxon>
        <taxon>Metazoa</taxon>
        <taxon>Ecdysozoa</taxon>
        <taxon>Arthropoda</taxon>
        <taxon>Hexapoda</taxon>
        <taxon>Insecta</taxon>
        <taxon>Pterygota</taxon>
        <taxon>Neoptera</taxon>
        <taxon>Paraneoptera</taxon>
        <taxon>Hemiptera</taxon>
        <taxon>Auchenorrhyncha</taxon>
        <taxon>Membracoidea</taxon>
        <taxon>Cicadellidae</taxon>
        <taxon>Cicadellinae</taxon>
        <taxon>Proconiini</taxon>
        <taxon>Homalodisca</taxon>
    </lineage>
</organism>
<keyword evidence="2" id="KW-0521">NADP</keyword>
<proteinExistence type="inferred from homology"/>
<reference evidence="5" key="1">
    <citation type="submission" date="2015-11" db="EMBL/GenBank/DDBJ databases">
        <title>De novo transcriptome assembly of four potential Pierce s Disease insect vectors from Arizona vineyards.</title>
        <authorList>
            <person name="Tassone E.E."/>
        </authorList>
    </citation>
    <scope>NUCLEOTIDE SEQUENCE</scope>
</reference>
<dbReference type="PANTHER" id="PTHR43827:SF3">
    <property type="entry name" value="NADP-DEPENDENT OXIDOREDUCTASE DOMAIN-CONTAINING PROTEIN"/>
    <property type="match status" value="1"/>
</dbReference>
<gene>
    <name evidence="5" type="ORF">g.24672</name>
</gene>
<dbReference type="SUPFAM" id="SSF51430">
    <property type="entry name" value="NAD(P)-linked oxidoreductase"/>
    <property type="match status" value="1"/>
</dbReference>
<evidence type="ECO:0000259" key="4">
    <source>
        <dbReference type="Pfam" id="PF00248"/>
    </source>
</evidence>
<dbReference type="Pfam" id="PF00248">
    <property type="entry name" value="Aldo_ket_red"/>
    <property type="match status" value="1"/>
</dbReference>
<keyword evidence="3" id="KW-0560">Oxidoreductase</keyword>
<dbReference type="AlphaFoldDB" id="A0A1B6JCJ3"/>
<dbReference type="GO" id="GO:0016616">
    <property type="term" value="F:oxidoreductase activity, acting on the CH-OH group of donors, NAD or NADP as acceptor"/>
    <property type="evidence" value="ECO:0007669"/>
    <property type="project" value="UniProtKB-ARBA"/>
</dbReference>
<dbReference type="Gene3D" id="3.20.20.100">
    <property type="entry name" value="NADP-dependent oxidoreductase domain"/>
    <property type="match status" value="1"/>
</dbReference>
<accession>A0A1B6JCJ3</accession>
<dbReference type="InterPro" id="IPR020471">
    <property type="entry name" value="AKR"/>
</dbReference>
<evidence type="ECO:0000313" key="5">
    <source>
        <dbReference type="EMBL" id="JAS96986.1"/>
    </source>
</evidence>
<comment type="similarity">
    <text evidence="1">Belongs to the aldo/keto reductase family.</text>
</comment>
<evidence type="ECO:0000256" key="3">
    <source>
        <dbReference type="ARBA" id="ARBA00023002"/>
    </source>
</evidence>
<dbReference type="PANTHER" id="PTHR43827">
    <property type="entry name" value="2,5-DIKETO-D-GLUCONIC ACID REDUCTASE"/>
    <property type="match status" value="1"/>
</dbReference>
<sequence>MVTLPLCSMQVEFHPHYRQPDEMYTLCHKYRILLQAYSSLGGSHNKALLTDPVVEKIAEKIKVTPAQILLRWALHVGYAVIPKSVTPEYIHSNTQLDFSLSRENIYAISLLVIQEKYAWDPVTVF</sequence>
<dbReference type="InterPro" id="IPR036812">
    <property type="entry name" value="NAD(P)_OxRdtase_dom_sf"/>
</dbReference>
<evidence type="ECO:0000256" key="1">
    <source>
        <dbReference type="ARBA" id="ARBA00007905"/>
    </source>
</evidence>
<name>A0A1B6JCJ3_9HEMI</name>
<evidence type="ECO:0000256" key="2">
    <source>
        <dbReference type="ARBA" id="ARBA00022857"/>
    </source>
</evidence>
<feature type="domain" description="NADP-dependent oxidoreductase" evidence="4">
    <location>
        <begin position="5"/>
        <end position="108"/>
    </location>
</feature>
<dbReference type="InterPro" id="IPR023210">
    <property type="entry name" value="NADP_OxRdtase_dom"/>
</dbReference>
<dbReference type="EMBL" id="GECU01010720">
    <property type="protein sequence ID" value="JAS96986.1"/>
    <property type="molecule type" value="Transcribed_RNA"/>
</dbReference>